<dbReference type="PANTHER" id="PTHR43464:SF23">
    <property type="entry name" value="JUVENILE HORMONE ACID O-METHYLTRANSFERASE"/>
    <property type="match status" value="1"/>
</dbReference>
<dbReference type="CDD" id="cd02440">
    <property type="entry name" value="AdoMet_MTases"/>
    <property type="match status" value="1"/>
</dbReference>
<dbReference type="Pfam" id="PF13649">
    <property type="entry name" value="Methyltransf_25"/>
    <property type="match status" value="1"/>
</dbReference>
<feature type="domain" description="Methyltransferase" evidence="1">
    <location>
        <begin position="40"/>
        <end position="139"/>
    </location>
</feature>
<dbReference type="GO" id="GO:0032259">
    <property type="term" value="P:methylation"/>
    <property type="evidence" value="ECO:0007669"/>
    <property type="project" value="UniProtKB-KW"/>
</dbReference>
<protein>
    <submittedName>
        <fullName evidence="2">Putative juvenile hormone acid methyltransferase</fullName>
    </submittedName>
</protein>
<dbReference type="EMBL" id="GANP01004714">
    <property type="protein sequence ID" value="JAB79754.1"/>
    <property type="molecule type" value="mRNA"/>
</dbReference>
<dbReference type="AlphaFoldDB" id="V5HP64"/>
<dbReference type="PANTHER" id="PTHR43464">
    <property type="entry name" value="METHYLTRANSFERASE"/>
    <property type="match status" value="1"/>
</dbReference>
<evidence type="ECO:0000313" key="2">
    <source>
        <dbReference type="EMBL" id="JAB79754.1"/>
    </source>
</evidence>
<dbReference type="GO" id="GO:0010420">
    <property type="term" value="F:polyprenyldihydroxybenzoate methyltransferase activity"/>
    <property type="evidence" value="ECO:0007669"/>
    <property type="project" value="TreeGrafter"/>
</dbReference>
<dbReference type="SUPFAM" id="SSF53335">
    <property type="entry name" value="S-adenosyl-L-methionine-dependent methyltransferases"/>
    <property type="match status" value="1"/>
</dbReference>
<dbReference type="InterPro" id="IPR041698">
    <property type="entry name" value="Methyltransf_25"/>
</dbReference>
<dbReference type="Gene3D" id="3.40.50.150">
    <property type="entry name" value="Vaccinia Virus protein VP39"/>
    <property type="match status" value="1"/>
</dbReference>
<evidence type="ECO:0000259" key="1">
    <source>
        <dbReference type="Pfam" id="PF13649"/>
    </source>
</evidence>
<keyword evidence="2" id="KW-0489">Methyltransferase</keyword>
<accession>V5HP64</accession>
<keyword evidence="2" id="KW-0808">Transferase</keyword>
<dbReference type="InterPro" id="IPR029063">
    <property type="entry name" value="SAM-dependent_MTases_sf"/>
</dbReference>
<name>V5HP64_IXORI</name>
<proteinExistence type="evidence at transcript level"/>
<sequence>MKAGFDPEHYERISATVRPNNVEALKRTKFRSHSSACHQILDIGCGIGDFTRDVLLHWNHPCRKIVGIDKSPSMLNYAKRNYGHPDICYDVLDAGSSDVSAFLNKYGKFDRIYSFYCLHWITDQKAAFRNIGRLLKDDGECLLVFCAQFVLYNVWVEMSKMERWKNIIGDPRHTFADTWHDELSSSLEGLEKAVRRLVADAGMTTLSCEVYPTQSDFSNDELLLGLLLPLVTVKTGTTEEDKDRLREELSAKLLDGCTRTPEGSSYSLDLFFVHAQKKTTL</sequence>
<reference evidence="2" key="1">
    <citation type="journal article" date="2015" name="Sci. Rep.">
        <title>Tissue- and time-dependent transcription in Ixodes ricinus salivary glands and midguts when blood feeding on the vertebrate host.</title>
        <authorList>
            <person name="Kotsyfakis M."/>
            <person name="Schwarz A."/>
            <person name="Erhart J."/>
            <person name="Ribeiro J.M."/>
        </authorList>
    </citation>
    <scope>NUCLEOTIDE SEQUENCE</scope>
    <source>
        <tissue evidence="2">Salivary gland and midgut</tissue>
    </source>
</reference>
<organism evidence="2">
    <name type="scientific">Ixodes ricinus</name>
    <name type="common">Common tick</name>
    <name type="synonym">Acarus ricinus</name>
    <dbReference type="NCBI Taxonomy" id="34613"/>
    <lineage>
        <taxon>Eukaryota</taxon>
        <taxon>Metazoa</taxon>
        <taxon>Ecdysozoa</taxon>
        <taxon>Arthropoda</taxon>
        <taxon>Chelicerata</taxon>
        <taxon>Arachnida</taxon>
        <taxon>Acari</taxon>
        <taxon>Parasitiformes</taxon>
        <taxon>Ixodida</taxon>
        <taxon>Ixodoidea</taxon>
        <taxon>Ixodidae</taxon>
        <taxon>Ixodinae</taxon>
        <taxon>Ixodes</taxon>
    </lineage>
</organism>